<dbReference type="Pfam" id="PF13276">
    <property type="entry name" value="HTH_21"/>
    <property type="match status" value="1"/>
</dbReference>
<dbReference type="EMBL" id="CATWFT010000003">
    <property type="protein sequence ID" value="CAJ0723053.1"/>
    <property type="molecule type" value="Genomic_DNA"/>
</dbReference>
<sequence>MYRLVDEHRGVHRVEPIREVLQIAPSAYRRHAARVREPDLRSARSQRDVRLLPTIERVWNDNQQVYGADKVRMQMNREGLTVARCTVERLMRRLGLQGVRRGKSVRTTVADPKTPCPLDKVNR</sequence>
<name>A0ABM9IKQ4_RALPI</name>
<protein>
    <submittedName>
        <fullName evidence="3">IS3 family transposase IS401</fullName>
    </submittedName>
</protein>
<evidence type="ECO:0000313" key="3">
    <source>
        <dbReference type="EMBL" id="CAJ0723053.1"/>
    </source>
</evidence>
<accession>A0ABM9IKQ4</accession>
<reference evidence="3 4" key="1">
    <citation type="submission" date="2023-07" db="EMBL/GenBank/DDBJ databases">
        <authorList>
            <person name="Peeters C."/>
        </authorList>
    </citation>
    <scope>NUCLEOTIDE SEQUENCE [LARGE SCALE GENOMIC DNA]</scope>
    <source>
        <strain evidence="3 4">R-38712</strain>
    </source>
</reference>
<proteinExistence type="predicted"/>
<dbReference type="PANTHER" id="PTHR46889:SF4">
    <property type="entry name" value="TRANSPOSASE INSO FOR INSERTION SEQUENCE ELEMENT IS911B-RELATED"/>
    <property type="match status" value="1"/>
</dbReference>
<dbReference type="PANTHER" id="PTHR46889">
    <property type="entry name" value="TRANSPOSASE INSF FOR INSERTION SEQUENCE IS3B-RELATED"/>
    <property type="match status" value="1"/>
</dbReference>
<evidence type="ECO:0000313" key="4">
    <source>
        <dbReference type="Proteomes" id="UP001189303"/>
    </source>
</evidence>
<feature type="domain" description="HTH-like" evidence="2">
    <location>
        <begin position="47"/>
        <end position="103"/>
    </location>
</feature>
<dbReference type="InterPro" id="IPR050900">
    <property type="entry name" value="Transposase_IS3/IS150/IS904"/>
</dbReference>
<dbReference type="InterPro" id="IPR025948">
    <property type="entry name" value="HTH-like_dom"/>
</dbReference>
<evidence type="ECO:0000259" key="2">
    <source>
        <dbReference type="Pfam" id="PF13276"/>
    </source>
</evidence>
<comment type="caution">
    <text evidence="3">The sequence shown here is derived from an EMBL/GenBank/DDBJ whole genome shotgun (WGS) entry which is preliminary data.</text>
</comment>
<feature type="region of interest" description="Disordered" evidence="1">
    <location>
        <begin position="101"/>
        <end position="123"/>
    </location>
</feature>
<keyword evidence="4" id="KW-1185">Reference proteome</keyword>
<organism evidence="3 4">
    <name type="scientific">Ralstonia pickettii</name>
    <name type="common">Burkholderia pickettii</name>
    <dbReference type="NCBI Taxonomy" id="329"/>
    <lineage>
        <taxon>Bacteria</taxon>
        <taxon>Pseudomonadati</taxon>
        <taxon>Pseudomonadota</taxon>
        <taxon>Betaproteobacteria</taxon>
        <taxon>Burkholderiales</taxon>
        <taxon>Burkholderiaceae</taxon>
        <taxon>Ralstonia</taxon>
    </lineage>
</organism>
<gene>
    <name evidence="3" type="ORF">R38712_01597</name>
</gene>
<dbReference type="Proteomes" id="UP001189303">
    <property type="component" value="Unassembled WGS sequence"/>
</dbReference>
<evidence type="ECO:0000256" key="1">
    <source>
        <dbReference type="SAM" id="MobiDB-lite"/>
    </source>
</evidence>